<evidence type="ECO:0000313" key="3">
    <source>
        <dbReference type="Proteomes" id="UP000030645"/>
    </source>
</evidence>
<organism evidence="2 3">
    <name type="scientific">Morus notabilis</name>
    <dbReference type="NCBI Taxonomy" id="981085"/>
    <lineage>
        <taxon>Eukaryota</taxon>
        <taxon>Viridiplantae</taxon>
        <taxon>Streptophyta</taxon>
        <taxon>Embryophyta</taxon>
        <taxon>Tracheophyta</taxon>
        <taxon>Spermatophyta</taxon>
        <taxon>Magnoliopsida</taxon>
        <taxon>eudicotyledons</taxon>
        <taxon>Gunneridae</taxon>
        <taxon>Pentapetalae</taxon>
        <taxon>rosids</taxon>
        <taxon>fabids</taxon>
        <taxon>Rosales</taxon>
        <taxon>Moraceae</taxon>
        <taxon>Moreae</taxon>
        <taxon>Morus</taxon>
    </lineage>
</organism>
<proteinExistence type="predicted"/>
<keyword evidence="3" id="KW-1185">Reference proteome</keyword>
<protein>
    <submittedName>
        <fullName evidence="2">Uncharacterized protein</fullName>
    </submittedName>
</protein>
<dbReference type="EMBL" id="KE345330">
    <property type="protein sequence ID" value="EXC01482.1"/>
    <property type="molecule type" value="Genomic_DNA"/>
</dbReference>
<evidence type="ECO:0000313" key="2">
    <source>
        <dbReference type="EMBL" id="EXC01482.1"/>
    </source>
</evidence>
<sequence>MCGGIWSGLEIEPEVSRRRKTVNPSVGSDSSDEGDDPGNDGVSDLGNTSGGIRTRVWLDGGDLQPSSPSRATKELLTLLPRLKPNISGVGLVAALFKEEENDEFFQ</sequence>
<name>W9RXF2_9ROSA</name>
<dbReference type="Proteomes" id="UP000030645">
    <property type="component" value="Unassembled WGS sequence"/>
</dbReference>
<dbReference type="AlphaFoldDB" id="W9RXF2"/>
<gene>
    <name evidence="2" type="ORF">L484_022054</name>
</gene>
<reference evidence="3" key="1">
    <citation type="submission" date="2013-01" db="EMBL/GenBank/DDBJ databases">
        <title>Draft Genome Sequence of a Mulberry Tree, Morus notabilis C.K. Schneid.</title>
        <authorList>
            <person name="He N."/>
            <person name="Zhao S."/>
        </authorList>
    </citation>
    <scope>NUCLEOTIDE SEQUENCE</scope>
</reference>
<feature type="region of interest" description="Disordered" evidence="1">
    <location>
        <begin position="16"/>
        <end position="69"/>
    </location>
</feature>
<accession>W9RXF2</accession>
<evidence type="ECO:0000256" key="1">
    <source>
        <dbReference type="SAM" id="MobiDB-lite"/>
    </source>
</evidence>